<comment type="caution">
    <text evidence="1">The sequence shown here is derived from an EMBL/GenBank/DDBJ whole genome shotgun (WGS) entry which is preliminary data.</text>
</comment>
<keyword evidence="2" id="KW-1185">Reference proteome</keyword>
<reference evidence="1" key="2">
    <citation type="submission" date="2022-01" db="EMBL/GenBank/DDBJ databases">
        <authorList>
            <person name="Yamashiro T."/>
            <person name="Shiraishi A."/>
            <person name="Satake H."/>
            <person name="Nakayama K."/>
        </authorList>
    </citation>
    <scope>NUCLEOTIDE SEQUENCE</scope>
</reference>
<dbReference type="Proteomes" id="UP001151760">
    <property type="component" value="Unassembled WGS sequence"/>
</dbReference>
<evidence type="ECO:0000313" key="1">
    <source>
        <dbReference type="EMBL" id="GJT60182.1"/>
    </source>
</evidence>
<reference evidence="1" key="1">
    <citation type="journal article" date="2022" name="Int. J. Mol. Sci.">
        <title>Draft Genome of Tanacetum Coccineum: Genomic Comparison of Closely Related Tanacetum-Family Plants.</title>
        <authorList>
            <person name="Yamashiro T."/>
            <person name="Shiraishi A."/>
            <person name="Nakayama K."/>
            <person name="Satake H."/>
        </authorList>
    </citation>
    <scope>NUCLEOTIDE SEQUENCE</scope>
</reference>
<evidence type="ECO:0008006" key="3">
    <source>
        <dbReference type="Google" id="ProtNLM"/>
    </source>
</evidence>
<accession>A0ABQ5FAC6</accession>
<sequence>MATQQDIYAAGSENHHTMLLKHNYIPCLVFFFVMLKNQMSEDEFTKLEAKQVEANDQEREAQLLNELDKFTSIEGETIESYYHRFSKIMNDLDRNNLTPKPIAFNMKFLNNLHPEWKHYVIIVNQMKKLHDVDYNQLYDYLKQYQEEVNEIQGSRALCQELHTKDKEERFYLLSGAAAFSLKRRSMDSMVVDAKCKEEGKINVNFIFMANLQQALTSSTHADTAPIYDSDGSTEELYTELLKSTTKTYLEQQSDSNIILEASNIDPSGGQV</sequence>
<name>A0ABQ5FAC6_9ASTR</name>
<gene>
    <name evidence="1" type="ORF">Tco_1003715</name>
</gene>
<dbReference type="EMBL" id="BQNB010017176">
    <property type="protein sequence ID" value="GJT60182.1"/>
    <property type="molecule type" value="Genomic_DNA"/>
</dbReference>
<proteinExistence type="predicted"/>
<protein>
    <recommendedName>
        <fullName evidence="3">Gag-Pol polyprotein</fullName>
    </recommendedName>
</protein>
<organism evidence="1 2">
    <name type="scientific">Tanacetum coccineum</name>
    <dbReference type="NCBI Taxonomy" id="301880"/>
    <lineage>
        <taxon>Eukaryota</taxon>
        <taxon>Viridiplantae</taxon>
        <taxon>Streptophyta</taxon>
        <taxon>Embryophyta</taxon>
        <taxon>Tracheophyta</taxon>
        <taxon>Spermatophyta</taxon>
        <taxon>Magnoliopsida</taxon>
        <taxon>eudicotyledons</taxon>
        <taxon>Gunneridae</taxon>
        <taxon>Pentapetalae</taxon>
        <taxon>asterids</taxon>
        <taxon>campanulids</taxon>
        <taxon>Asterales</taxon>
        <taxon>Asteraceae</taxon>
        <taxon>Asteroideae</taxon>
        <taxon>Anthemideae</taxon>
        <taxon>Anthemidinae</taxon>
        <taxon>Tanacetum</taxon>
    </lineage>
</organism>
<evidence type="ECO:0000313" key="2">
    <source>
        <dbReference type="Proteomes" id="UP001151760"/>
    </source>
</evidence>